<reference evidence="2 3" key="1">
    <citation type="submission" date="2018-06" db="EMBL/GenBank/DDBJ databases">
        <title>Comparative genomics of downy mildews reveals potential adaptations to biotrophy.</title>
        <authorList>
            <person name="Fletcher K."/>
            <person name="Klosterman S.J."/>
            <person name="Derevnina L."/>
            <person name="Martin F."/>
            <person name="Koike S."/>
            <person name="Reyes Chin-Wo S."/>
            <person name="Mou B."/>
            <person name="Michelmore R."/>
        </authorList>
    </citation>
    <scope>NUCLEOTIDE SEQUENCE [LARGE SCALE GENOMIC DNA]</scope>
    <source>
        <strain evidence="2 3">R14</strain>
    </source>
</reference>
<dbReference type="EMBL" id="QLLG01000157">
    <property type="protein sequence ID" value="RMX67819.1"/>
    <property type="molecule type" value="Genomic_DNA"/>
</dbReference>
<evidence type="ECO:0000313" key="3">
    <source>
        <dbReference type="Proteomes" id="UP000282087"/>
    </source>
</evidence>
<dbReference type="GO" id="GO:0005876">
    <property type="term" value="C:spindle microtubule"/>
    <property type="evidence" value="ECO:0007669"/>
    <property type="project" value="TreeGrafter"/>
</dbReference>
<name>A0A3M6VM62_9STRA</name>
<organism evidence="2 3">
    <name type="scientific">Peronospora effusa</name>
    <dbReference type="NCBI Taxonomy" id="542832"/>
    <lineage>
        <taxon>Eukaryota</taxon>
        <taxon>Sar</taxon>
        <taxon>Stramenopiles</taxon>
        <taxon>Oomycota</taxon>
        <taxon>Peronosporomycetes</taxon>
        <taxon>Peronosporales</taxon>
        <taxon>Peronosporaceae</taxon>
        <taxon>Peronospora</taxon>
    </lineage>
</organism>
<proteinExistence type="predicted"/>
<evidence type="ECO:0000313" key="2">
    <source>
        <dbReference type="EMBL" id="RMX67819.1"/>
    </source>
</evidence>
<gene>
    <name evidence="2" type="ORF">DD238_000475</name>
</gene>
<sequence length="797" mass="92691">MESADAALSSSLTVHVGPDNIRSLILEKEKELHDINEYRIRTLETLLRDKETAANAAKQTLIKLQEDFMHKLKLLERRNEELALNDVIFTSLKNVLRDKEMELNEVQAREKKLQIKLNRVKEQRDELKIQYQQKLRYVRAQVKSAKWKFEDKLKHQQRVMEISSRKVKKLLREKEKEVKSQRREWTMTFDDVMRQKEMAFERENKELQMKMRALEMKNDMMVQNTDVQCTRVEELKTKNEKLERMIQEKDKEITFLKLTVTDVKITKEAKVGELESEVVKLTEMKQQLISEYESKIAEFSLLLSSVEKSFVQQKTQHDEELRSLLERKQSDMQEASARSEAMLKALILRLRESEEKVEALQAELMHAKTNADDKIIDMEHEIKRVRSALQELEERAQTLQKISQESASQIALLKEKDMTLRQELMESIEKQKDLQREVVAVNLEWENRWQEQQQQLDEQHELHLRELQHGRDEKHAVEERLLYAENEVQWLRSELLSLKVSAGITDSFDTQCLASAANLAAKMSSEYAPAVRSSLWSDDPGTLSSGVSLLLTESPLLQPTTTADTYVNALETDSAKLRELIQQMKESLTQQEEEMEVISEQAGESHSASKRAEQLVETQKRDLAIETQLDKNSSSGSSIALQFESCKQELIEAQQSVETKSRQIVELESRIQELEVMRTAESQLQSRHAVLEAQIMDLNRKLGAANCDIERLVRQRCQLMKLSNQLRADLRRSGSSTGSRSSISRVEFAGKKDYQNLIAELTQSLKDVRVRNKALKKHLRRMVKLQIRLQHKRMSVA</sequence>
<feature type="coiled-coil region" evidence="1">
    <location>
        <begin position="751"/>
        <end position="778"/>
    </location>
</feature>
<dbReference type="AlphaFoldDB" id="A0A3M6VM62"/>
<dbReference type="InterPro" id="IPR042481">
    <property type="entry name" value="CCDC57"/>
</dbReference>
<evidence type="ECO:0000256" key="1">
    <source>
        <dbReference type="SAM" id="Coils"/>
    </source>
</evidence>
<dbReference type="PANTHER" id="PTHR46725:SF1">
    <property type="entry name" value="COILED-COIL DOMAIN-CONTAINING PROTEIN 57"/>
    <property type="match status" value="1"/>
</dbReference>
<dbReference type="GO" id="GO:0007020">
    <property type="term" value="P:microtubule nucleation"/>
    <property type="evidence" value="ECO:0007669"/>
    <property type="project" value="TreeGrafter"/>
</dbReference>
<dbReference type="GO" id="GO:0060271">
    <property type="term" value="P:cilium assembly"/>
    <property type="evidence" value="ECO:0007669"/>
    <property type="project" value="TreeGrafter"/>
</dbReference>
<protein>
    <submittedName>
        <fullName evidence="2">Uncharacterized protein</fullName>
    </submittedName>
</protein>
<dbReference type="STRING" id="542832.A0A3M6VM62"/>
<dbReference type="Proteomes" id="UP000282087">
    <property type="component" value="Unassembled WGS sequence"/>
</dbReference>
<accession>A0A3M6VM62</accession>
<keyword evidence="1" id="KW-0175">Coiled coil</keyword>
<feature type="coiled-coil region" evidence="1">
    <location>
        <begin position="40"/>
        <end position="137"/>
    </location>
</feature>
<feature type="coiled-coil region" evidence="1">
    <location>
        <begin position="164"/>
        <end position="291"/>
    </location>
</feature>
<feature type="coiled-coil region" evidence="1">
    <location>
        <begin position="567"/>
        <end position="601"/>
    </location>
</feature>
<feature type="coiled-coil region" evidence="1">
    <location>
        <begin position="650"/>
        <end position="715"/>
    </location>
</feature>
<dbReference type="GO" id="GO:0045931">
    <property type="term" value="P:positive regulation of mitotic cell cycle"/>
    <property type="evidence" value="ECO:0007669"/>
    <property type="project" value="TreeGrafter"/>
</dbReference>
<feature type="coiled-coil region" evidence="1">
    <location>
        <begin position="318"/>
        <end position="409"/>
    </location>
</feature>
<dbReference type="VEuPathDB" id="FungiDB:DD237_000686"/>
<keyword evidence="3" id="KW-1185">Reference proteome</keyword>
<comment type="caution">
    <text evidence="2">The sequence shown here is derived from an EMBL/GenBank/DDBJ whole genome shotgun (WGS) entry which is preliminary data.</text>
</comment>
<dbReference type="PANTHER" id="PTHR46725">
    <property type="entry name" value="COILED-COIL DOMAIN-CONTAINING PROTEIN 57"/>
    <property type="match status" value="1"/>
</dbReference>
<dbReference type="GO" id="GO:0034451">
    <property type="term" value="C:centriolar satellite"/>
    <property type="evidence" value="ECO:0007669"/>
    <property type="project" value="TreeGrafter"/>
</dbReference>